<keyword evidence="2 4" id="KW-0472">Membrane</keyword>
<protein>
    <submittedName>
        <fullName evidence="7">OmpA family protein</fullName>
    </submittedName>
</protein>
<dbReference type="Gene3D" id="3.30.1330.60">
    <property type="entry name" value="OmpA-like domain"/>
    <property type="match status" value="1"/>
</dbReference>
<dbReference type="Proteomes" id="UP000664034">
    <property type="component" value="Unassembled WGS sequence"/>
</dbReference>
<dbReference type="PANTHER" id="PTHR30329:SF21">
    <property type="entry name" value="LIPOPROTEIN YIAD-RELATED"/>
    <property type="match status" value="1"/>
</dbReference>
<feature type="domain" description="OmpA-like" evidence="6">
    <location>
        <begin position="338"/>
        <end position="453"/>
    </location>
</feature>
<comment type="subcellular location">
    <subcellularLocation>
        <location evidence="1">Cell outer membrane</location>
    </subcellularLocation>
</comment>
<evidence type="ECO:0000256" key="5">
    <source>
        <dbReference type="SAM" id="MobiDB-lite"/>
    </source>
</evidence>
<feature type="compositionally biased region" description="Polar residues" evidence="5">
    <location>
        <begin position="70"/>
        <end position="89"/>
    </location>
</feature>
<proteinExistence type="predicted"/>
<evidence type="ECO:0000259" key="6">
    <source>
        <dbReference type="PROSITE" id="PS51123"/>
    </source>
</evidence>
<dbReference type="InterPro" id="IPR006664">
    <property type="entry name" value="OMP_bac"/>
</dbReference>
<dbReference type="Pfam" id="PF00691">
    <property type="entry name" value="OmpA"/>
    <property type="match status" value="1"/>
</dbReference>
<gene>
    <name evidence="7" type="ORF">J2I47_08965</name>
</gene>
<evidence type="ECO:0000256" key="3">
    <source>
        <dbReference type="ARBA" id="ARBA00023237"/>
    </source>
</evidence>
<evidence type="ECO:0000313" key="8">
    <source>
        <dbReference type="Proteomes" id="UP000664034"/>
    </source>
</evidence>
<organism evidence="7 8">
    <name type="scientific">Fibrella rubiginis</name>
    <dbReference type="NCBI Taxonomy" id="2817060"/>
    <lineage>
        <taxon>Bacteria</taxon>
        <taxon>Pseudomonadati</taxon>
        <taxon>Bacteroidota</taxon>
        <taxon>Cytophagia</taxon>
        <taxon>Cytophagales</taxon>
        <taxon>Spirosomataceae</taxon>
        <taxon>Fibrella</taxon>
    </lineage>
</organism>
<dbReference type="EMBL" id="JAFMYV010000003">
    <property type="protein sequence ID" value="MBO0936672.1"/>
    <property type="molecule type" value="Genomic_DNA"/>
</dbReference>
<dbReference type="InterPro" id="IPR006665">
    <property type="entry name" value="OmpA-like"/>
</dbReference>
<evidence type="ECO:0000256" key="1">
    <source>
        <dbReference type="ARBA" id="ARBA00004442"/>
    </source>
</evidence>
<keyword evidence="3" id="KW-0998">Cell outer membrane</keyword>
<accession>A0A939GCQ4</accession>
<dbReference type="AlphaFoldDB" id="A0A939GCQ4"/>
<dbReference type="InterPro" id="IPR050330">
    <property type="entry name" value="Bact_OuterMem_StrucFunc"/>
</dbReference>
<dbReference type="GO" id="GO:0009279">
    <property type="term" value="C:cell outer membrane"/>
    <property type="evidence" value="ECO:0007669"/>
    <property type="project" value="UniProtKB-SubCell"/>
</dbReference>
<dbReference type="SUPFAM" id="SSF103088">
    <property type="entry name" value="OmpA-like"/>
    <property type="match status" value="1"/>
</dbReference>
<evidence type="ECO:0000313" key="7">
    <source>
        <dbReference type="EMBL" id="MBO0936672.1"/>
    </source>
</evidence>
<reference evidence="7" key="1">
    <citation type="submission" date="2021-03" db="EMBL/GenBank/DDBJ databases">
        <title>Fibrella sp. HMF5335 genome sequencing and assembly.</title>
        <authorList>
            <person name="Kang H."/>
            <person name="Kim H."/>
            <person name="Bae S."/>
            <person name="Joh K."/>
        </authorList>
    </citation>
    <scope>NUCLEOTIDE SEQUENCE</scope>
    <source>
        <strain evidence="7">HMF5335</strain>
    </source>
</reference>
<comment type="caution">
    <text evidence="7">The sequence shown here is derived from an EMBL/GenBank/DDBJ whole genome shotgun (WGS) entry which is preliminary data.</text>
</comment>
<dbReference type="CDD" id="cd07185">
    <property type="entry name" value="OmpA_C-like"/>
    <property type="match status" value="1"/>
</dbReference>
<evidence type="ECO:0000256" key="4">
    <source>
        <dbReference type="PROSITE-ProRule" id="PRU00473"/>
    </source>
</evidence>
<feature type="compositionally biased region" description="Polar residues" evidence="5">
    <location>
        <begin position="433"/>
        <end position="442"/>
    </location>
</feature>
<dbReference type="RefSeq" id="WP_207364219.1">
    <property type="nucleotide sequence ID" value="NZ_JAFMYV010000003.1"/>
</dbReference>
<dbReference type="PRINTS" id="PR01021">
    <property type="entry name" value="OMPADOMAIN"/>
</dbReference>
<sequence length="453" mass="50036">MRTITCLYFCLTYFFTAGSYAQIRIYDPARAVERSVEYRANSRVNQGIDRGLDKVEEGIINAFKKKPAKPQNSGQNGQTNATEAVSTDETYARPANSRTVTEAPTTLRAYSRFDFVPGEKLLVADDFMQDAVGDFPAKWNATGSGEIVTIEGVPGHWLALGKKGQYLPEYISNLPENFTLQFDLACSNPFNFYSTSLLTTFAALKNPAKEFAGWGVFKHNIGTGTSLGLHPMAAGNKTGSSHMDVFENGERIMNNDLIVNQFWAGGRNLVKVSVWRQRQRLRVYVNEEKIWDLPRAFLPDVAYNSVVFALGDMHRPTDSYYLSNLRLAVGAPDTRNKLITEGRFVTRGILFDVGQATIKPESFGALKDIANVLTENADLRVLIVGHTDADGDDATNLTLSKRRAEAVKAALGSEFGINASRLTTDGKGETQPAMPNTTSEGKANNRRVEFIKQ</sequence>
<dbReference type="PANTHER" id="PTHR30329">
    <property type="entry name" value="STATOR ELEMENT OF FLAGELLAR MOTOR COMPLEX"/>
    <property type="match status" value="1"/>
</dbReference>
<name>A0A939GCQ4_9BACT</name>
<feature type="region of interest" description="Disordered" evidence="5">
    <location>
        <begin position="63"/>
        <end position="98"/>
    </location>
</feature>
<keyword evidence="8" id="KW-1185">Reference proteome</keyword>
<feature type="region of interest" description="Disordered" evidence="5">
    <location>
        <begin position="420"/>
        <end position="453"/>
    </location>
</feature>
<dbReference type="PROSITE" id="PS51123">
    <property type="entry name" value="OMPA_2"/>
    <property type="match status" value="1"/>
</dbReference>
<dbReference type="InterPro" id="IPR036737">
    <property type="entry name" value="OmpA-like_sf"/>
</dbReference>
<evidence type="ECO:0000256" key="2">
    <source>
        <dbReference type="ARBA" id="ARBA00023136"/>
    </source>
</evidence>